<reference evidence="3" key="1">
    <citation type="submission" date="2021-01" db="EMBL/GenBank/DDBJ databases">
        <authorList>
            <person name="Corre E."/>
            <person name="Pelletier E."/>
            <person name="Niang G."/>
            <person name="Scheremetjew M."/>
            <person name="Finn R."/>
            <person name="Kale V."/>
            <person name="Holt S."/>
            <person name="Cochrane G."/>
            <person name="Meng A."/>
            <person name="Brown T."/>
            <person name="Cohen L."/>
        </authorList>
    </citation>
    <scope>NUCLEOTIDE SEQUENCE</scope>
    <source>
        <strain evidence="3">Isolate 1302-5</strain>
    </source>
</reference>
<feature type="transmembrane region" description="Helical" evidence="2">
    <location>
        <begin position="295"/>
        <end position="316"/>
    </location>
</feature>
<dbReference type="PANTHER" id="PTHR24002">
    <property type="entry name" value="SOLUTE CARRIER FAMILY 22 MEMBER 18"/>
    <property type="match status" value="1"/>
</dbReference>
<dbReference type="Gene3D" id="1.20.1250.20">
    <property type="entry name" value="MFS general substrate transporter like domains"/>
    <property type="match status" value="1"/>
</dbReference>
<organism evidence="3">
    <name type="scientific">Odontella aurita</name>
    <dbReference type="NCBI Taxonomy" id="265563"/>
    <lineage>
        <taxon>Eukaryota</taxon>
        <taxon>Sar</taxon>
        <taxon>Stramenopiles</taxon>
        <taxon>Ochrophyta</taxon>
        <taxon>Bacillariophyta</taxon>
        <taxon>Mediophyceae</taxon>
        <taxon>Biddulphiophycidae</taxon>
        <taxon>Eupodiscales</taxon>
        <taxon>Odontellaceae</taxon>
        <taxon>Odontella</taxon>
    </lineage>
</organism>
<dbReference type="SUPFAM" id="SSF103473">
    <property type="entry name" value="MFS general substrate transporter"/>
    <property type="match status" value="1"/>
</dbReference>
<evidence type="ECO:0000256" key="1">
    <source>
        <dbReference type="SAM" id="MobiDB-lite"/>
    </source>
</evidence>
<dbReference type="InterPro" id="IPR036259">
    <property type="entry name" value="MFS_trans_sf"/>
</dbReference>
<dbReference type="GO" id="GO:0005635">
    <property type="term" value="C:nuclear envelope"/>
    <property type="evidence" value="ECO:0007669"/>
    <property type="project" value="TreeGrafter"/>
</dbReference>
<sequence>MCKASEKDVAITSASSKSQTQDAVPQSIGEIKVDLAVRGDHPSKTDDASNDEVDSSARDDLRRGTLLGSLSLALLIASFSLTMPHLQSRRDALGCDSLCLGSMTSVRSALSLVGSALVGRLSDSDSGWVARTVGGGSGRRACLYVGAAATMAGLVIAAGTDSIRGLWLSMIPGALLQQNFSVTKAVLSDYHEAIGAAASKSEDGGKADASSRAGSVGKLGMAVGLSFMVGPLLGATVVKTYDGAVRMAMIFTLLSGFMATQIPRAKRAVPVQSPIKKKNGILSFLDVKAARSPPAIFIMTTRVFMALAFHIFHTIWTVSLRSRFDFGPSDHGQFMSFIGLTYALSQGLVAKRVLKVVGPGRGRVRLMQLCCLFLGLGRYLAFQTTSLPVVYVLFAFIITGLGVINTILTADTSGIASSDEVGGLFGVLEAVESVAGMVGPVLGGALALIHPVNAPLYAVVGLYLVVFFLVSLGYERLVLPAETKSGGKKTE</sequence>
<evidence type="ECO:0000313" key="3">
    <source>
        <dbReference type="EMBL" id="CAE2260047.1"/>
    </source>
</evidence>
<proteinExistence type="predicted"/>
<protein>
    <recommendedName>
        <fullName evidence="4">Major facilitator superfamily (MFS) profile domain-containing protein</fullName>
    </recommendedName>
</protein>
<dbReference type="EMBL" id="HBKQ01038022">
    <property type="protein sequence ID" value="CAE2260047.1"/>
    <property type="molecule type" value="Transcribed_RNA"/>
</dbReference>
<feature type="transmembrane region" description="Helical" evidence="2">
    <location>
        <begin position="422"/>
        <end position="449"/>
    </location>
</feature>
<feature type="transmembrane region" description="Helical" evidence="2">
    <location>
        <begin position="388"/>
        <end position="410"/>
    </location>
</feature>
<name>A0A7S4N1Y2_9STRA</name>
<dbReference type="AlphaFoldDB" id="A0A7S4N1Y2"/>
<accession>A0A7S4N1Y2</accession>
<feature type="transmembrane region" description="Helical" evidence="2">
    <location>
        <begin position="141"/>
        <end position="160"/>
    </location>
</feature>
<keyword evidence="2" id="KW-0812">Transmembrane</keyword>
<feature type="transmembrane region" description="Helical" evidence="2">
    <location>
        <begin position="219"/>
        <end position="238"/>
    </location>
</feature>
<evidence type="ECO:0008006" key="4">
    <source>
        <dbReference type="Google" id="ProtNLM"/>
    </source>
</evidence>
<keyword evidence="2" id="KW-1133">Transmembrane helix</keyword>
<feature type="compositionally biased region" description="Polar residues" evidence="1">
    <location>
        <begin position="12"/>
        <end position="24"/>
    </location>
</feature>
<keyword evidence="2" id="KW-0472">Membrane</keyword>
<feature type="transmembrane region" description="Helical" evidence="2">
    <location>
        <begin position="455"/>
        <end position="474"/>
    </location>
</feature>
<dbReference type="PANTHER" id="PTHR24002:SF4">
    <property type="entry name" value="MFS DOMAIN-CONTAINING PROTEIN"/>
    <property type="match status" value="1"/>
</dbReference>
<evidence type="ECO:0000256" key="2">
    <source>
        <dbReference type="SAM" id="Phobius"/>
    </source>
</evidence>
<gene>
    <name evidence="3" type="ORF">OAUR00152_LOCUS26251</name>
</gene>
<feature type="region of interest" description="Disordered" evidence="1">
    <location>
        <begin position="1"/>
        <end position="57"/>
    </location>
</feature>
<feature type="compositionally biased region" description="Basic and acidic residues" evidence="1">
    <location>
        <begin position="31"/>
        <end position="47"/>
    </location>
</feature>
<feature type="transmembrane region" description="Helical" evidence="2">
    <location>
        <begin position="336"/>
        <end position="354"/>
    </location>
</feature>